<evidence type="ECO:0000313" key="1">
    <source>
        <dbReference type="EMBL" id="MFC7278844.1"/>
    </source>
</evidence>
<keyword evidence="2" id="KW-1185">Reference proteome</keyword>
<dbReference type="EMBL" id="JBHTBJ010000039">
    <property type="protein sequence ID" value="MFC7278844.1"/>
    <property type="molecule type" value="Genomic_DNA"/>
</dbReference>
<proteinExistence type="predicted"/>
<organism evidence="1 2">
    <name type="scientific">Paractinoplanes rhizophilus</name>
    <dbReference type="NCBI Taxonomy" id="1416877"/>
    <lineage>
        <taxon>Bacteria</taxon>
        <taxon>Bacillati</taxon>
        <taxon>Actinomycetota</taxon>
        <taxon>Actinomycetes</taxon>
        <taxon>Micromonosporales</taxon>
        <taxon>Micromonosporaceae</taxon>
        <taxon>Paractinoplanes</taxon>
    </lineage>
</organism>
<name>A0ABW2I211_9ACTN</name>
<accession>A0ABW2I211</accession>
<sequence length="43" mass="4821">MTIKRPDGVTVDVICHAHRIVDDCDEMLGTVVTMHNVTGVRER</sequence>
<protein>
    <submittedName>
        <fullName evidence="1">Uncharacterized protein</fullName>
    </submittedName>
</protein>
<evidence type="ECO:0000313" key="2">
    <source>
        <dbReference type="Proteomes" id="UP001596548"/>
    </source>
</evidence>
<dbReference type="RefSeq" id="WP_378975960.1">
    <property type="nucleotide sequence ID" value="NZ_JBHTBJ010000039.1"/>
</dbReference>
<comment type="caution">
    <text evidence="1">The sequence shown here is derived from an EMBL/GenBank/DDBJ whole genome shotgun (WGS) entry which is preliminary data.</text>
</comment>
<reference evidence="2" key="1">
    <citation type="journal article" date="2019" name="Int. J. Syst. Evol. Microbiol.">
        <title>The Global Catalogue of Microorganisms (GCM) 10K type strain sequencing project: providing services to taxonomists for standard genome sequencing and annotation.</title>
        <authorList>
            <consortium name="The Broad Institute Genomics Platform"/>
            <consortium name="The Broad Institute Genome Sequencing Center for Infectious Disease"/>
            <person name="Wu L."/>
            <person name="Ma J."/>
        </authorList>
    </citation>
    <scope>NUCLEOTIDE SEQUENCE [LARGE SCALE GENOMIC DNA]</scope>
    <source>
        <strain evidence="2">XZYJT-10</strain>
    </source>
</reference>
<gene>
    <name evidence="1" type="ORF">ACFQS1_33185</name>
</gene>
<dbReference type="Proteomes" id="UP001596548">
    <property type="component" value="Unassembled WGS sequence"/>
</dbReference>